<dbReference type="EMBL" id="JAUEPS010000066">
    <property type="protein sequence ID" value="KAK0442045.1"/>
    <property type="molecule type" value="Genomic_DNA"/>
</dbReference>
<organism evidence="2 3">
    <name type="scientific">Armillaria tabescens</name>
    <name type="common">Ringless honey mushroom</name>
    <name type="synonym">Agaricus tabescens</name>
    <dbReference type="NCBI Taxonomy" id="1929756"/>
    <lineage>
        <taxon>Eukaryota</taxon>
        <taxon>Fungi</taxon>
        <taxon>Dikarya</taxon>
        <taxon>Basidiomycota</taxon>
        <taxon>Agaricomycotina</taxon>
        <taxon>Agaricomycetes</taxon>
        <taxon>Agaricomycetidae</taxon>
        <taxon>Agaricales</taxon>
        <taxon>Marasmiineae</taxon>
        <taxon>Physalacriaceae</taxon>
        <taxon>Desarmillaria</taxon>
    </lineage>
</organism>
<proteinExistence type="predicted"/>
<dbReference type="PANTHER" id="PTHR38248:SF2">
    <property type="entry name" value="FUNK1 11"/>
    <property type="match status" value="1"/>
</dbReference>
<keyword evidence="3" id="KW-1185">Reference proteome</keyword>
<name>A0AA39JFX1_ARMTA</name>
<accession>A0AA39JFX1</accession>
<dbReference type="SUPFAM" id="SSF56112">
    <property type="entry name" value="Protein kinase-like (PK-like)"/>
    <property type="match status" value="1"/>
</dbReference>
<comment type="caution">
    <text evidence="2">The sequence shown here is derived from an EMBL/GenBank/DDBJ whole genome shotgun (WGS) entry which is preliminary data.</text>
</comment>
<sequence>MRPAFPFENNSVKGCETRGQISCYAGITMMLQYRSHLFTILICGRFARFIRWDRSGAIVSKRFDYTEDPNMIFEYYKRFGQLTPSQRGKDPTVSPIVDNDPDAIIARTKFGLYDTDMWHGESGPKAKREINIEDQKLFRINMTLNGQARRFVVCAPKFDDGAFSPFGRSTRRSLAIDLDSPDLHDPAKRRGGILFMKDYWREDSARTAKESDIYGLLAQHKVPYVAEMEAGGDIPDMITITQEHVGGSLSHRFPDDEVYLLPTLQAHRIFLKTVGRDLTTFCSVKGLVTCIADAMEAHQAAFDRACILHRDISVGNIMITPDHRGFLIDWDHCVILNNRGDDKRICRTGTWQFMSAHLLASYGTVHTLVDDRESSVWVLLYVTLRHTRNSFLPTKLHHNLKLWFEDSVIEARGETGGEGKYGVLTGPHKVLPVFDVYDLGQLIRELVDVFAVRYEPELSAEDEDDYEYLASSAPQRAARSKKGMRLSRMEKLNNPTWLCKTLRRHAEGMKVPAKGFDWCKNECYSDDEWRGSSRKRKATTERLDTKRVKGICGTTHRIYFEVTDDKKKTQEECPLDLEERTGDGFDMQCIH</sequence>
<dbReference type="InterPro" id="IPR040976">
    <property type="entry name" value="Pkinase_fungal"/>
</dbReference>
<dbReference type="InterPro" id="IPR008266">
    <property type="entry name" value="Tyr_kinase_AS"/>
</dbReference>
<dbReference type="PROSITE" id="PS50011">
    <property type="entry name" value="PROTEIN_KINASE_DOM"/>
    <property type="match status" value="1"/>
</dbReference>
<evidence type="ECO:0000313" key="3">
    <source>
        <dbReference type="Proteomes" id="UP001175211"/>
    </source>
</evidence>
<gene>
    <name evidence="2" type="ORF">EV420DRAFT_1315428</name>
</gene>
<dbReference type="GeneID" id="85352205"/>
<dbReference type="PANTHER" id="PTHR38248">
    <property type="entry name" value="FUNK1 6"/>
    <property type="match status" value="1"/>
</dbReference>
<dbReference type="GO" id="GO:0004672">
    <property type="term" value="F:protein kinase activity"/>
    <property type="evidence" value="ECO:0007669"/>
    <property type="project" value="InterPro"/>
</dbReference>
<protein>
    <recommendedName>
        <fullName evidence="1">Protein kinase domain-containing protein</fullName>
    </recommendedName>
</protein>
<evidence type="ECO:0000313" key="2">
    <source>
        <dbReference type="EMBL" id="KAK0442045.1"/>
    </source>
</evidence>
<dbReference type="RefSeq" id="XP_060324198.1">
    <property type="nucleotide sequence ID" value="XM_060468657.1"/>
</dbReference>
<dbReference type="PROSITE" id="PS00109">
    <property type="entry name" value="PROTEIN_KINASE_TYR"/>
    <property type="match status" value="1"/>
</dbReference>
<dbReference type="InterPro" id="IPR000719">
    <property type="entry name" value="Prot_kinase_dom"/>
</dbReference>
<dbReference type="AlphaFoldDB" id="A0AA39JFX1"/>
<dbReference type="Pfam" id="PF17667">
    <property type="entry name" value="Pkinase_fungal"/>
    <property type="match status" value="2"/>
</dbReference>
<dbReference type="InterPro" id="IPR011009">
    <property type="entry name" value="Kinase-like_dom_sf"/>
</dbReference>
<dbReference type="Gene3D" id="1.10.510.10">
    <property type="entry name" value="Transferase(Phosphotransferase) domain 1"/>
    <property type="match status" value="1"/>
</dbReference>
<reference evidence="2" key="1">
    <citation type="submission" date="2023-06" db="EMBL/GenBank/DDBJ databases">
        <authorList>
            <consortium name="Lawrence Berkeley National Laboratory"/>
            <person name="Ahrendt S."/>
            <person name="Sahu N."/>
            <person name="Indic B."/>
            <person name="Wong-Bajracharya J."/>
            <person name="Merenyi Z."/>
            <person name="Ke H.-M."/>
            <person name="Monk M."/>
            <person name="Kocsube S."/>
            <person name="Drula E."/>
            <person name="Lipzen A."/>
            <person name="Balint B."/>
            <person name="Henrissat B."/>
            <person name="Andreopoulos B."/>
            <person name="Martin F.M."/>
            <person name="Harder C.B."/>
            <person name="Rigling D."/>
            <person name="Ford K.L."/>
            <person name="Foster G.D."/>
            <person name="Pangilinan J."/>
            <person name="Papanicolaou A."/>
            <person name="Barry K."/>
            <person name="LaButti K."/>
            <person name="Viragh M."/>
            <person name="Koriabine M."/>
            <person name="Yan M."/>
            <person name="Riley R."/>
            <person name="Champramary S."/>
            <person name="Plett K.L."/>
            <person name="Tsai I.J."/>
            <person name="Slot J."/>
            <person name="Sipos G."/>
            <person name="Plett J."/>
            <person name="Nagy L.G."/>
            <person name="Grigoriev I.V."/>
        </authorList>
    </citation>
    <scope>NUCLEOTIDE SEQUENCE</scope>
    <source>
        <strain evidence="2">CCBAS 213</strain>
    </source>
</reference>
<evidence type="ECO:0000259" key="1">
    <source>
        <dbReference type="PROSITE" id="PS50011"/>
    </source>
</evidence>
<feature type="domain" description="Protein kinase" evidence="1">
    <location>
        <begin position="152"/>
        <end position="498"/>
    </location>
</feature>
<dbReference type="Proteomes" id="UP001175211">
    <property type="component" value="Unassembled WGS sequence"/>
</dbReference>
<dbReference type="GO" id="GO:0005524">
    <property type="term" value="F:ATP binding"/>
    <property type="evidence" value="ECO:0007669"/>
    <property type="project" value="InterPro"/>
</dbReference>